<dbReference type="InterPro" id="IPR003018">
    <property type="entry name" value="GAF"/>
</dbReference>
<dbReference type="Pfam" id="PF00563">
    <property type="entry name" value="EAL"/>
    <property type="match status" value="1"/>
</dbReference>
<dbReference type="RefSeq" id="WP_237382920.1">
    <property type="nucleotide sequence ID" value="NZ_CP071793.1"/>
</dbReference>
<gene>
    <name evidence="6" type="ORF">J3U87_10120</name>
</gene>
<dbReference type="GO" id="GO:0071111">
    <property type="term" value="F:cyclic-guanylate-specific phosphodiesterase activity"/>
    <property type="evidence" value="ECO:0007669"/>
    <property type="project" value="UniProtKB-EC"/>
</dbReference>
<keyword evidence="7" id="KW-1185">Reference proteome</keyword>
<dbReference type="Gene3D" id="3.20.20.450">
    <property type="entry name" value="EAL domain"/>
    <property type="match status" value="1"/>
</dbReference>
<dbReference type="SUPFAM" id="SSF55781">
    <property type="entry name" value="GAF domain-like"/>
    <property type="match status" value="1"/>
</dbReference>
<keyword evidence="2" id="KW-0175">Coiled coil</keyword>
<evidence type="ECO:0000313" key="6">
    <source>
        <dbReference type="EMBL" id="QTD52821.1"/>
    </source>
</evidence>
<dbReference type="Pfam" id="PF00990">
    <property type="entry name" value="GGDEF"/>
    <property type="match status" value="1"/>
</dbReference>
<name>A0A8A4TUN0_SULCO</name>
<protein>
    <submittedName>
        <fullName evidence="6">EAL domain-containing protein</fullName>
    </submittedName>
</protein>
<feature type="coiled-coil region" evidence="2">
    <location>
        <begin position="220"/>
        <end position="254"/>
    </location>
</feature>
<dbReference type="CDD" id="cd01949">
    <property type="entry name" value="GGDEF"/>
    <property type="match status" value="1"/>
</dbReference>
<dbReference type="AlphaFoldDB" id="A0A8A4TUN0"/>
<dbReference type="SMART" id="SM00052">
    <property type="entry name" value="EAL"/>
    <property type="match status" value="1"/>
</dbReference>
<evidence type="ECO:0000256" key="3">
    <source>
        <dbReference type="SAM" id="Phobius"/>
    </source>
</evidence>
<evidence type="ECO:0000259" key="5">
    <source>
        <dbReference type="PROSITE" id="PS50887"/>
    </source>
</evidence>
<dbReference type="InterPro" id="IPR035919">
    <property type="entry name" value="EAL_sf"/>
</dbReference>
<evidence type="ECO:0000256" key="2">
    <source>
        <dbReference type="SAM" id="Coils"/>
    </source>
</evidence>
<dbReference type="NCBIfam" id="TIGR00254">
    <property type="entry name" value="GGDEF"/>
    <property type="match status" value="1"/>
</dbReference>
<dbReference type="GO" id="GO:0071732">
    <property type="term" value="P:cellular response to nitric oxide"/>
    <property type="evidence" value="ECO:0007669"/>
    <property type="project" value="UniProtKB-ARBA"/>
</dbReference>
<dbReference type="SUPFAM" id="SSF55073">
    <property type="entry name" value="Nucleotide cyclase"/>
    <property type="match status" value="1"/>
</dbReference>
<feature type="domain" description="GGDEF" evidence="5">
    <location>
        <begin position="467"/>
        <end position="600"/>
    </location>
</feature>
<feature type="domain" description="EAL" evidence="4">
    <location>
        <begin position="609"/>
        <end position="863"/>
    </location>
</feature>
<dbReference type="PANTHER" id="PTHR33121:SF70">
    <property type="entry name" value="SIGNALING PROTEIN YKOW"/>
    <property type="match status" value="1"/>
</dbReference>
<organism evidence="6 7">
    <name type="scientific">Sulfidibacter corallicola</name>
    <dbReference type="NCBI Taxonomy" id="2818388"/>
    <lineage>
        <taxon>Bacteria</taxon>
        <taxon>Pseudomonadati</taxon>
        <taxon>Acidobacteriota</taxon>
        <taxon>Holophagae</taxon>
        <taxon>Acanthopleuribacterales</taxon>
        <taxon>Acanthopleuribacteraceae</taxon>
        <taxon>Sulfidibacter</taxon>
    </lineage>
</organism>
<sequence length="885" mass="100549">MNQLLKKHALKLILLVLLLIFAPVAEPLVTRLWTSGRTEHLQAQVTRQAQWQERVIQIEELAARLQRRFSQAIRERDQAALDEAVDLARVLDAECHALLQIEPSDALRELRIQAHQVAETQQELFLRLRDSETDATAAEIRDNHARLNQVLEAWDQAFHDYRRERIEAFHDELADIGAYSMRLESFVVAFMLRCIVGLLLLGYLLMLFSRRREGRLQRDNRRLEDDLESRNVALHQANEALKNEIEERNAAEWEVRKRLHMEETLGKASGMLTLPTAPKFESFLELLAEVMAVDRAFIVLFKHESMVIEKVFEWPTRPTAAGESGTAGLEGEDLMTYPWWYERVRTNEPLAIEDVAALPFSAEKERALFEANHIHAMLSLPVHTVDDETLGFMCFVDPEKPRSWQSASIRMLFLVSELLANYFARQKAEEQLRHDAFYDRLTDLPNRLLFKNRLEHAIQKCKRHHEYNFSVLFLDLDRFKSVNDTLGHLVGDQLLIELSDRLKDSVRPGDTVARLSGDEFVILLESIIEVEEVIRVVQRIENHIQKPFMLKGKEIHISASIGITQGNTEYKSAEAVIRDADIAMYRAKTLGKARYSVFDKHMHDKAVSAMEIEHNLRRALEQDEFELHFQPILSARTGEVSGAEALIRWNKPGYGTVSPSDFIPIAEETGLILPIGEWALRAACRHVRGWLDAGREPLTVSVNCSARQLQRQDLPGIAAALLEEAELDASLIKVELTESAVMGDVDHAISVLNRLHAMNIKISVDDFGTGYSSLAYLKRFPINTLKIDRSFINGILENDDDRAIISSIIAMAHSLNLSIVAEGVENEEQLALLRDLGCDEIQGYFYSKPLPADRFMAFVDARARSLREAGDEALEAGGEPAGSSN</sequence>
<dbReference type="FunFam" id="3.20.20.450:FF:000001">
    <property type="entry name" value="Cyclic di-GMP phosphodiesterase yahA"/>
    <property type="match status" value="1"/>
</dbReference>
<dbReference type="Gene3D" id="3.30.450.40">
    <property type="match status" value="1"/>
</dbReference>
<evidence type="ECO:0000259" key="4">
    <source>
        <dbReference type="PROSITE" id="PS50883"/>
    </source>
</evidence>
<dbReference type="EMBL" id="CP071793">
    <property type="protein sequence ID" value="QTD52821.1"/>
    <property type="molecule type" value="Genomic_DNA"/>
</dbReference>
<dbReference type="InterPro" id="IPR000160">
    <property type="entry name" value="GGDEF_dom"/>
</dbReference>
<feature type="coiled-coil region" evidence="2">
    <location>
        <begin position="48"/>
        <end position="75"/>
    </location>
</feature>
<dbReference type="Proteomes" id="UP000663929">
    <property type="component" value="Chromosome"/>
</dbReference>
<dbReference type="FunFam" id="3.30.70.270:FF:000001">
    <property type="entry name" value="Diguanylate cyclase domain protein"/>
    <property type="match status" value="1"/>
</dbReference>
<dbReference type="SUPFAM" id="SSF141868">
    <property type="entry name" value="EAL domain-like"/>
    <property type="match status" value="1"/>
</dbReference>
<dbReference type="SMART" id="SM00065">
    <property type="entry name" value="GAF"/>
    <property type="match status" value="1"/>
</dbReference>
<evidence type="ECO:0000313" key="7">
    <source>
        <dbReference type="Proteomes" id="UP000663929"/>
    </source>
</evidence>
<dbReference type="Gene3D" id="3.30.70.270">
    <property type="match status" value="1"/>
</dbReference>
<dbReference type="SMART" id="SM00267">
    <property type="entry name" value="GGDEF"/>
    <property type="match status" value="1"/>
</dbReference>
<evidence type="ECO:0000256" key="1">
    <source>
        <dbReference type="ARBA" id="ARBA00051114"/>
    </source>
</evidence>
<dbReference type="CDD" id="cd01948">
    <property type="entry name" value="EAL"/>
    <property type="match status" value="1"/>
</dbReference>
<proteinExistence type="predicted"/>
<dbReference type="PROSITE" id="PS50883">
    <property type="entry name" value="EAL"/>
    <property type="match status" value="1"/>
</dbReference>
<comment type="catalytic activity">
    <reaction evidence="1">
        <text>3',3'-c-di-GMP + H2O = 5'-phosphoguanylyl(3'-&gt;5')guanosine + H(+)</text>
        <dbReference type="Rhea" id="RHEA:24902"/>
        <dbReference type="ChEBI" id="CHEBI:15377"/>
        <dbReference type="ChEBI" id="CHEBI:15378"/>
        <dbReference type="ChEBI" id="CHEBI:58754"/>
        <dbReference type="ChEBI" id="CHEBI:58805"/>
        <dbReference type="EC" id="3.1.4.52"/>
    </reaction>
    <physiologicalReaction direction="left-to-right" evidence="1">
        <dbReference type="Rhea" id="RHEA:24903"/>
    </physiologicalReaction>
</comment>
<dbReference type="PROSITE" id="PS50887">
    <property type="entry name" value="GGDEF"/>
    <property type="match status" value="1"/>
</dbReference>
<dbReference type="InterPro" id="IPR029016">
    <property type="entry name" value="GAF-like_dom_sf"/>
</dbReference>
<reference evidence="6" key="1">
    <citation type="submission" date="2021-03" db="EMBL/GenBank/DDBJ databases">
        <title>Acanthopleuribacteraceae sp. M133.</title>
        <authorList>
            <person name="Wang G."/>
        </authorList>
    </citation>
    <scope>NUCLEOTIDE SEQUENCE</scope>
    <source>
        <strain evidence="6">M133</strain>
    </source>
</reference>
<keyword evidence="3" id="KW-0472">Membrane</keyword>
<dbReference type="InterPro" id="IPR050706">
    <property type="entry name" value="Cyclic-di-GMP_PDE-like"/>
</dbReference>
<keyword evidence="3" id="KW-0812">Transmembrane</keyword>
<accession>A0A8A4TUN0</accession>
<dbReference type="PANTHER" id="PTHR33121">
    <property type="entry name" value="CYCLIC DI-GMP PHOSPHODIESTERASE PDEF"/>
    <property type="match status" value="1"/>
</dbReference>
<feature type="transmembrane region" description="Helical" evidence="3">
    <location>
        <begin position="186"/>
        <end position="208"/>
    </location>
</feature>
<dbReference type="KEGG" id="scor:J3U87_10120"/>
<dbReference type="InterPro" id="IPR043128">
    <property type="entry name" value="Rev_trsase/Diguanyl_cyclase"/>
</dbReference>
<keyword evidence="3" id="KW-1133">Transmembrane helix</keyword>
<dbReference type="InterPro" id="IPR029787">
    <property type="entry name" value="Nucleotide_cyclase"/>
</dbReference>
<dbReference type="InterPro" id="IPR001633">
    <property type="entry name" value="EAL_dom"/>
</dbReference>